<feature type="chain" id="PRO_5045033341" evidence="1">
    <location>
        <begin position="23"/>
        <end position="160"/>
    </location>
</feature>
<sequence length="160" mass="18185">MFRLKAWLACVVLATVPFCAIADPLPHGARTPTPQQVMAVYVGKTAIWDENCGGGIYFGSNNQARAWCAENSRSLGAGEWRVDAYGRMCHDLTWYWPNNGRAGRSVSEKSCIRHVVDRFDRVWRSHPGQTEWWPVNDDPNLVRGYMFRNDIIATKRKLGI</sequence>
<feature type="signal peptide" evidence="1">
    <location>
        <begin position="1"/>
        <end position="22"/>
    </location>
</feature>
<reference evidence="4" key="2">
    <citation type="journal article" date="2019" name="Int. J. Syst. Evol. Microbiol.">
        <title>The Global Catalogue of Microorganisms (GCM) 10K type strain sequencing project: providing services to taxonomists for standard genome sequencing and annotation.</title>
        <authorList>
            <consortium name="The Broad Institute Genomics Platform"/>
            <consortium name="The Broad Institute Genome Sequencing Center for Infectious Disease"/>
            <person name="Wu L."/>
            <person name="Ma J."/>
        </authorList>
    </citation>
    <scope>NUCLEOTIDE SEQUENCE [LARGE SCALE GENOMIC DNA]</scope>
    <source>
        <strain evidence="4">CCUG 66188</strain>
    </source>
</reference>
<dbReference type="Pfam" id="PF06191">
    <property type="entry name" value="DUF995"/>
    <property type="match status" value="1"/>
</dbReference>
<reference evidence="2" key="1">
    <citation type="journal article" date="2014" name="Int. J. Syst. Evol. Microbiol.">
        <title>Complete genome of a new Firmicutes species belonging to the dominant human colonic microbiota ('Ruminococcus bicirculans') reveals two chromosomes and a selective capacity to utilize plant glucans.</title>
        <authorList>
            <consortium name="NISC Comparative Sequencing Program"/>
            <person name="Wegmann U."/>
            <person name="Louis P."/>
            <person name="Goesmann A."/>
            <person name="Henrissat B."/>
            <person name="Duncan S.H."/>
            <person name="Flint H.J."/>
        </authorList>
    </citation>
    <scope>NUCLEOTIDE SEQUENCE</scope>
    <source>
        <strain evidence="2">NBRC 109054</strain>
    </source>
</reference>
<dbReference type="EMBL" id="JBHSWG010000006">
    <property type="protein sequence ID" value="MFC6762936.1"/>
    <property type="molecule type" value="Genomic_DNA"/>
</dbReference>
<organism evidence="2 4">
    <name type="scientific">Sulfitobacter porphyrae</name>
    <dbReference type="NCBI Taxonomy" id="1246864"/>
    <lineage>
        <taxon>Bacteria</taxon>
        <taxon>Pseudomonadati</taxon>
        <taxon>Pseudomonadota</taxon>
        <taxon>Alphaproteobacteria</taxon>
        <taxon>Rhodobacterales</taxon>
        <taxon>Roseobacteraceae</taxon>
        <taxon>Sulfitobacter</taxon>
    </lineage>
</organism>
<evidence type="ECO:0000256" key="1">
    <source>
        <dbReference type="SAM" id="SignalP"/>
    </source>
</evidence>
<accession>A0ABW2BAR5</accession>
<name>A0ABW2BAR5_9RHOB</name>
<keyword evidence="1" id="KW-0732">Signal</keyword>
<comment type="caution">
    <text evidence="2">The sequence shown here is derived from an EMBL/GenBank/DDBJ whole genome shotgun (WGS) entry which is preliminary data.</text>
</comment>
<evidence type="ECO:0000313" key="4">
    <source>
        <dbReference type="Proteomes" id="UP001596353"/>
    </source>
</evidence>
<proteinExistence type="predicted"/>
<evidence type="ECO:0000313" key="3">
    <source>
        <dbReference type="EMBL" id="MFC6762936.1"/>
    </source>
</evidence>
<dbReference type="Proteomes" id="UP001596353">
    <property type="component" value="Unassembled WGS sequence"/>
</dbReference>
<dbReference type="InterPro" id="IPR009337">
    <property type="entry name" value="DUF995"/>
</dbReference>
<keyword evidence="4" id="KW-1185">Reference proteome</keyword>
<gene>
    <name evidence="2" type="ORF">ACFQFQ_29775</name>
    <name evidence="3" type="ORF">ACFQFQ_30425</name>
</gene>
<reference evidence="2" key="3">
    <citation type="submission" date="2024-09" db="EMBL/GenBank/DDBJ databases">
        <authorList>
            <person name="Sun Q."/>
            <person name="Mori K."/>
        </authorList>
    </citation>
    <scope>NUCLEOTIDE SEQUENCE</scope>
    <source>
        <strain evidence="2">NBRC 109054</strain>
    </source>
</reference>
<dbReference type="EMBL" id="JBHSWG010000006">
    <property type="protein sequence ID" value="MFC6762829.1"/>
    <property type="molecule type" value="Genomic_DNA"/>
</dbReference>
<protein>
    <submittedName>
        <fullName evidence="2">DUF995 domain-containing protein</fullName>
    </submittedName>
</protein>
<evidence type="ECO:0000313" key="2">
    <source>
        <dbReference type="EMBL" id="MFC6762829.1"/>
    </source>
</evidence>